<dbReference type="Proteomes" id="UP000231742">
    <property type="component" value="Unassembled WGS sequence"/>
</dbReference>
<feature type="compositionally biased region" description="Basic and acidic residues" evidence="1">
    <location>
        <begin position="111"/>
        <end position="134"/>
    </location>
</feature>
<dbReference type="Pfam" id="PF03551">
    <property type="entry name" value="PadR"/>
    <property type="match status" value="1"/>
</dbReference>
<gene>
    <name evidence="3" type="ORF">CLV85_1633</name>
</gene>
<dbReference type="InterPro" id="IPR036390">
    <property type="entry name" value="WH_DNA-bd_sf"/>
</dbReference>
<dbReference type="SUPFAM" id="SSF46785">
    <property type="entry name" value="Winged helix' DNA-binding domain"/>
    <property type="match status" value="1"/>
</dbReference>
<accession>A0A2M9DAB4</accession>
<dbReference type="RefSeq" id="WP_100389028.1">
    <property type="nucleotide sequence ID" value="NZ_BMZU01000001.1"/>
</dbReference>
<keyword evidence="4" id="KW-1185">Reference proteome</keyword>
<dbReference type="EMBL" id="PGFH01000001">
    <property type="protein sequence ID" value="PJJ82433.1"/>
    <property type="molecule type" value="Genomic_DNA"/>
</dbReference>
<evidence type="ECO:0000259" key="2">
    <source>
        <dbReference type="Pfam" id="PF03551"/>
    </source>
</evidence>
<proteinExistence type="predicted"/>
<protein>
    <submittedName>
        <fullName evidence="3">PadR family transcriptional regulator</fullName>
    </submittedName>
</protein>
<sequence>MNNSFGTSGHNSRRSFSDAFDTAGQGLWDALDNVRSEFERRVAPRMGRGDVRVAILSLLAEESMHGYQIIREIDKRSNGAWKPSPGSVYPTLQLLADEGLIEAHEAEGKKTYTLTEKGHDEAQAARPAPWKDADTQGTTRPTALPRSAAKLAEAVVPIMRTGTPEQIDDAITIIDDARRKLYAILAQD</sequence>
<dbReference type="Gene3D" id="1.10.10.10">
    <property type="entry name" value="Winged helix-like DNA-binding domain superfamily/Winged helix DNA-binding domain"/>
    <property type="match status" value="1"/>
</dbReference>
<dbReference type="InterPro" id="IPR036388">
    <property type="entry name" value="WH-like_DNA-bd_sf"/>
</dbReference>
<comment type="caution">
    <text evidence="3">The sequence shown here is derived from an EMBL/GenBank/DDBJ whole genome shotgun (WGS) entry which is preliminary data.</text>
</comment>
<evidence type="ECO:0000256" key="1">
    <source>
        <dbReference type="SAM" id="MobiDB-lite"/>
    </source>
</evidence>
<evidence type="ECO:0000313" key="3">
    <source>
        <dbReference type="EMBL" id="PJJ82433.1"/>
    </source>
</evidence>
<reference evidence="3 4" key="1">
    <citation type="submission" date="2017-11" db="EMBL/GenBank/DDBJ databases">
        <title>Genomic Encyclopedia of Archaeal and Bacterial Type Strains, Phase II (KMG-II): From Individual Species to Whole Genera.</title>
        <authorList>
            <person name="Goeker M."/>
        </authorList>
    </citation>
    <scope>NUCLEOTIDE SEQUENCE [LARGE SCALE GENOMIC DNA]</scope>
    <source>
        <strain evidence="3 4">DSM 16400</strain>
    </source>
</reference>
<dbReference type="InterPro" id="IPR005149">
    <property type="entry name" value="Tscrpt_reg_PadR_N"/>
</dbReference>
<feature type="region of interest" description="Disordered" evidence="1">
    <location>
        <begin position="111"/>
        <end position="144"/>
    </location>
</feature>
<dbReference type="PANTHER" id="PTHR43252">
    <property type="entry name" value="TRANSCRIPTIONAL REGULATOR YQJI"/>
    <property type="match status" value="1"/>
</dbReference>
<dbReference type="PANTHER" id="PTHR43252:SF2">
    <property type="entry name" value="TRANSCRIPTION REGULATOR, PADR-LIKE FAMILY"/>
    <property type="match status" value="1"/>
</dbReference>
<organism evidence="3 4">
    <name type="scientific">Salinibacterium amurskyense</name>
    <dbReference type="NCBI Taxonomy" id="205941"/>
    <lineage>
        <taxon>Bacteria</taxon>
        <taxon>Bacillati</taxon>
        <taxon>Actinomycetota</taxon>
        <taxon>Actinomycetes</taxon>
        <taxon>Micrococcales</taxon>
        <taxon>Microbacteriaceae</taxon>
        <taxon>Salinibacterium</taxon>
    </lineage>
</organism>
<evidence type="ECO:0000313" key="4">
    <source>
        <dbReference type="Proteomes" id="UP000231742"/>
    </source>
</evidence>
<name>A0A2M9DAB4_9MICO</name>
<feature type="domain" description="Transcription regulator PadR N-terminal" evidence="2">
    <location>
        <begin position="55"/>
        <end position="123"/>
    </location>
</feature>
<dbReference type="AlphaFoldDB" id="A0A2M9DAB4"/>
<dbReference type="OrthoDB" id="1683430at2"/>